<sequence length="45" mass="5143">NVYDIAKYAKRVKPHVLGYRPKGSTADFTEIVIDDVPRKNMVTHV</sequence>
<dbReference type="AlphaFoldDB" id="X1E9J0"/>
<evidence type="ECO:0000313" key="1">
    <source>
        <dbReference type="EMBL" id="GAH05328.1"/>
    </source>
</evidence>
<comment type="caution">
    <text evidence="1">The sequence shown here is derived from an EMBL/GenBank/DDBJ whole genome shotgun (WGS) entry which is preliminary data.</text>
</comment>
<protein>
    <submittedName>
        <fullName evidence="1">Uncharacterized protein</fullName>
    </submittedName>
</protein>
<feature type="non-terminal residue" evidence="1">
    <location>
        <position position="1"/>
    </location>
</feature>
<dbReference type="EMBL" id="BART01020767">
    <property type="protein sequence ID" value="GAH05328.1"/>
    <property type="molecule type" value="Genomic_DNA"/>
</dbReference>
<proteinExistence type="predicted"/>
<accession>X1E9J0</accession>
<gene>
    <name evidence="1" type="ORF">S01H4_38504</name>
</gene>
<name>X1E9J0_9ZZZZ</name>
<organism evidence="1">
    <name type="scientific">marine sediment metagenome</name>
    <dbReference type="NCBI Taxonomy" id="412755"/>
    <lineage>
        <taxon>unclassified sequences</taxon>
        <taxon>metagenomes</taxon>
        <taxon>ecological metagenomes</taxon>
    </lineage>
</organism>
<reference evidence="1" key="1">
    <citation type="journal article" date="2014" name="Front. Microbiol.">
        <title>High frequency of phylogenetically diverse reductive dehalogenase-homologous genes in deep subseafloor sedimentary metagenomes.</title>
        <authorList>
            <person name="Kawai M."/>
            <person name="Futagami T."/>
            <person name="Toyoda A."/>
            <person name="Takaki Y."/>
            <person name="Nishi S."/>
            <person name="Hori S."/>
            <person name="Arai W."/>
            <person name="Tsubouchi T."/>
            <person name="Morono Y."/>
            <person name="Uchiyama I."/>
            <person name="Ito T."/>
            <person name="Fujiyama A."/>
            <person name="Inagaki F."/>
            <person name="Takami H."/>
        </authorList>
    </citation>
    <scope>NUCLEOTIDE SEQUENCE</scope>
    <source>
        <strain evidence="1">Expedition CK06-06</strain>
    </source>
</reference>